<dbReference type="EC" id="6.2.1.3" evidence="3"/>
<evidence type="ECO:0000313" key="12">
    <source>
        <dbReference type="EMBL" id="PIB77127.1"/>
    </source>
</evidence>
<evidence type="ECO:0000256" key="2">
    <source>
        <dbReference type="ARBA" id="ARBA00022598"/>
    </source>
</evidence>
<dbReference type="CDD" id="cd04433">
    <property type="entry name" value="AFD_class_I"/>
    <property type="match status" value="1"/>
</dbReference>
<evidence type="ECO:0000256" key="5">
    <source>
        <dbReference type="ARBA" id="ARBA00069710"/>
    </source>
</evidence>
<dbReference type="InterPro" id="IPR050237">
    <property type="entry name" value="ATP-dep_AMP-bd_enzyme"/>
</dbReference>
<evidence type="ECO:0000256" key="8">
    <source>
        <dbReference type="ARBA" id="ARBA00083882"/>
    </source>
</evidence>
<sequence length="621" mass="65839">MSKLTDLAQQGVNALGETVSKYVDRGAAELHYARKMFSSGALKMSPPVFANMLADMARWGEIGMIPALNARRNPDGIAVIDDDGEITFAELDAAAHAVANGLRAKGVQDGDGVALLARNHRWFLIALYGCARVGARMILLNSEFSGPQIKEVSEREGAQLIIHDDEYTAAVAAAEPPLGKLRALPTNPDTDEPSGSTAPTLAELIEGDDGKPAPRAAKQAKIIILTSGTTGTPKGANRAAPPSLAPIGGIVSAVPFRGGEVTSLPAPMFHALGFLHATIAMMLGNTLVLRRRFKPAHVLEDLEKYRVTAMVVVPVMLSRILDYRDTLETKPDTSALRIIFVSGSQLGAELASRTMNDLGPVVYNLYGSTEIAFATIARPKDLQKNPATVGPPVVGVRIKIIDDNGVELTTPGEVGRIFVGNTFPFEGYTGGGGKQIIDGLMSTGDVGYFDSDGLLYVSGRDDEMIICGGENVFPAEVEDLLSGHPEIIEATALGVDDKEWGSRLRAFVVKADGAEIDEDAIKAYVRDNLARYKVPREVVFVDELPRNPTGKILKRVLRDIGEGVADVEDAAANISEKIGEGVSTVTEAIGDALHGGGEDERAAAVAEVDVEAVAEGVEDGK</sequence>
<dbReference type="FunFam" id="3.30.300.30:FF:000008">
    <property type="entry name" value="2,3-dihydroxybenzoate-AMP ligase"/>
    <property type="match status" value="1"/>
</dbReference>
<evidence type="ECO:0000256" key="3">
    <source>
        <dbReference type="ARBA" id="ARBA00026121"/>
    </source>
</evidence>
<feature type="region of interest" description="Disordered" evidence="9">
    <location>
        <begin position="179"/>
        <end position="213"/>
    </location>
</feature>
<dbReference type="GO" id="GO:0004467">
    <property type="term" value="F:long-chain fatty acid-CoA ligase activity"/>
    <property type="evidence" value="ECO:0007669"/>
    <property type="project" value="UniProtKB-EC"/>
</dbReference>
<dbReference type="OrthoDB" id="56621at2"/>
<gene>
    <name evidence="12" type="ORF">CQY22_002400</name>
</gene>
<evidence type="ECO:0000259" key="10">
    <source>
        <dbReference type="Pfam" id="PF00501"/>
    </source>
</evidence>
<dbReference type="Gene3D" id="3.40.50.12780">
    <property type="entry name" value="N-terminal domain of ligase-like"/>
    <property type="match status" value="1"/>
</dbReference>
<keyword evidence="13" id="KW-1185">Reference proteome</keyword>
<keyword evidence="2" id="KW-0436">Ligase</keyword>
<accession>A0A2G5PFN0</accession>
<comment type="caution">
    <text evidence="12">The sequence shown here is derived from an EMBL/GenBank/DDBJ whole genome shotgun (WGS) entry which is preliminary data.</text>
</comment>
<dbReference type="InterPro" id="IPR000873">
    <property type="entry name" value="AMP-dep_synth/lig_dom"/>
</dbReference>
<proteinExistence type="inferred from homology"/>
<evidence type="ECO:0000259" key="11">
    <source>
        <dbReference type="Pfam" id="PF13193"/>
    </source>
</evidence>
<dbReference type="InterPro" id="IPR045851">
    <property type="entry name" value="AMP-bd_C_sf"/>
</dbReference>
<dbReference type="NCBIfam" id="NF005859">
    <property type="entry name" value="PRK07788.1"/>
    <property type="match status" value="1"/>
</dbReference>
<dbReference type="PANTHER" id="PTHR43767">
    <property type="entry name" value="LONG-CHAIN-FATTY-ACID--COA LIGASE"/>
    <property type="match status" value="1"/>
</dbReference>
<evidence type="ECO:0000256" key="7">
    <source>
        <dbReference type="ARBA" id="ARBA00080667"/>
    </source>
</evidence>
<dbReference type="PANTHER" id="PTHR43767:SF1">
    <property type="entry name" value="NONRIBOSOMAL PEPTIDE SYNTHASE PES1 (EUROFUNG)-RELATED"/>
    <property type="match status" value="1"/>
</dbReference>
<comment type="similarity">
    <text evidence="1">Belongs to the ATP-dependent AMP-binding enzyme family.</text>
</comment>
<dbReference type="InterPro" id="IPR042099">
    <property type="entry name" value="ANL_N_sf"/>
</dbReference>
<evidence type="ECO:0000256" key="4">
    <source>
        <dbReference type="ARBA" id="ARBA00036813"/>
    </source>
</evidence>
<evidence type="ECO:0000256" key="9">
    <source>
        <dbReference type="SAM" id="MobiDB-lite"/>
    </source>
</evidence>
<comment type="catalytic activity">
    <reaction evidence="4">
        <text>a long-chain fatty acid + ATP + CoA = a long-chain fatty acyl-CoA + AMP + diphosphate</text>
        <dbReference type="Rhea" id="RHEA:15421"/>
        <dbReference type="ChEBI" id="CHEBI:30616"/>
        <dbReference type="ChEBI" id="CHEBI:33019"/>
        <dbReference type="ChEBI" id="CHEBI:57287"/>
        <dbReference type="ChEBI" id="CHEBI:57560"/>
        <dbReference type="ChEBI" id="CHEBI:83139"/>
        <dbReference type="ChEBI" id="CHEBI:456215"/>
        <dbReference type="EC" id="6.2.1.3"/>
    </reaction>
</comment>
<dbReference type="PROSITE" id="PS00455">
    <property type="entry name" value="AMP_BINDING"/>
    <property type="match status" value="1"/>
</dbReference>
<dbReference type="Gene3D" id="3.30.300.30">
    <property type="match status" value="1"/>
</dbReference>
<dbReference type="SUPFAM" id="SSF56801">
    <property type="entry name" value="Acetyl-CoA synthetase-like"/>
    <property type="match status" value="1"/>
</dbReference>
<evidence type="ECO:0000256" key="1">
    <source>
        <dbReference type="ARBA" id="ARBA00006432"/>
    </source>
</evidence>
<dbReference type="EMBL" id="PDCN02000002">
    <property type="protein sequence ID" value="PIB77127.1"/>
    <property type="molecule type" value="Genomic_DNA"/>
</dbReference>
<dbReference type="Pfam" id="PF13193">
    <property type="entry name" value="AMP-binding_C"/>
    <property type="match status" value="1"/>
</dbReference>
<organism evidence="12 13">
    <name type="scientific">Mycolicibacterium brumae</name>
    <dbReference type="NCBI Taxonomy" id="85968"/>
    <lineage>
        <taxon>Bacteria</taxon>
        <taxon>Bacillati</taxon>
        <taxon>Actinomycetota</taxon>
        <taxon>Actinomycetes</taxon>
        <taxon>Mycobacteriales</taxon>
        <taxon>Mycobacteriaceae</taxon>
        <taxon>Mycolicibacterium</taxon>
    </lineage>
</organism>
<dbReference type="InterPro" id="IPR025110">
    <property type="entry name" value="AMP-bd_C"/>
</dbReference>
<name>A0A2G5PFN0_9MYCO</name>
<evidence type="ECO:0000313" key="13">
    <source>
        <dbReference type="Proteomes" id="UP000230551"/>
    </source>
</evidence>
<dbReference type="AlphaFoldDB" id="A0A2G5PFN0"/>
<feature type="domain" description="AMP-binding enzyme C-terminal" evidence="11">
    <location>
        <begin position="476"/>
        <end position="551"/>
    </location>
</feature>
<evidence type="ECO:0000256" key="6">
    <source>
        <dbReference type="ARBA" id="ARBA00076959"/>
    </source>
</evidence>
<reference evidence="12 13" key="1">
    <citation type="journal article" date="2017" name="Infect. Genet. Evol.">
        <title>The new phylogeny of the genus Mycobacterium: The old and the news.</title>
        <authorList>
            <person name="Tortoli E."/>
            <person name="Fedrizzi T."/>
            <person name="Meehan C.J."/>
            <person name="Trovato A."/>
            <person name="Grottola A."/>
            <person name="Giacobazzi E."/>
            <person name="Serpini G.F."/>
            <person name="Tagliazucchi S."/>
            <person name="Fabio A."/>
            <person name="Bettua C."/>
            <person name="Bertorelli R."/>
            <person name="Frascaro F."/>
            <person name="De Sanctis V."/>
            <person name="Pecorari M."/>
            <person name="Jousson O."/>
            <person name="Segata N."/>
            <person name="Cirillo D.M."/>
        </authorList>
    </citation>
    <scope>NUCLEOTIDE SEQUENCE [LARGE SCALE GENOMIC DNA]</scope>
    <source>
        <strain evidence="12 13">CIP1034565</strain>
    </source>
</reference>
<dbReference type="RefSeq" id="WP_090588789.1">
    <property type="nucleotide sequence ID" value="NZ_CP104302.1"/>
</dbReference>
<dbReference type="STRING" id="85968.GCA_900073015_01932"/>
<protein>
    <recommendedName>
        <fullName evidence="5">Long-chain-fatty-acid--CoA ligase FadD13</fullName>
        <ecNumber evidence="3">6.2.1.3</ecNumber>
    </recommendedName>
    <alternativeName>
        <fullName evidence="6">Fatty acyl-CoA ligase</fullName>
    </alternativeName>
    <alternativeName>
        <fullName evidence="8">Fatty acyl-CoA synthetase</fullName>
    </alternativeName>
    <alternativeName>
        <fullName evidence="7">Very-long-chain fatty-acyl-CoA synthetase</fullName>
    </alternativeName>
</protein>
<dbReference type="Proteomes" id="UP000230551">
    <property type="component" value="Unassembled WGS sequence"/>
</dbReference>
<dbReference type="Pfam" id="PF00501">
    <property type="entry name" value="AMP-binding"/>
    <property type="match status" value="1"/>
</dbReference>
<dbReference type="InterPro" id="IPR020845">
    <property type="entry name" value="AMP-binding_CS"/>
</dbReference>
<feature type="domain" description="AMP-dependent synthetase/ligase" evidence="10">
    <location>
        <begin position="69"/>
        <end position="428"/>
    </location>
</feature>